<accession>A0AA39NTN7</accession>
<feature type="transmembrane region" description="Helical" evidence="1">
    <location>
        <begin position="37"/>
        <end position="58"/>
    </location>
</feature>
<evidence type="ECO:0000256" key="1">
    <source>
        <dbReference type="SAM" id="Phobius"/>
    </source>
</evidence>
<sequence length="211" mass="23941">MKQKPSAILFGITNLQTVIYYKKYPDDWWVYRHSVTILWTFDALHVALGTHALYHHLIDLFSDYIALGDIVWSFKLQILFNMVIILGVQVVYINSLLAMLNSRTDHHVSTSGGHSMIKVLKFESQDSGVNNEDRSISIPMRSFQSLNPGKEGLVLQLFILNMGTPGAMVMQDDQHYDVVMKERNTHYKLEGVILATGNNQLPSHGKVPGLR</sequence>
<protein>
    <submittedName>
        <fullName evidence="2">Uncharacterized protein</fullName>
    </submittedName>
</protein>
<dbReference type="Proteomes" id="UP001175227">
    <property type="component" value="Unassembled WGS sequence"/>
</dbReference>
<gene>
    <name evidence="2" type="ORF">IW261DRAFT_1572000</name>
</gene>
<feature type="transmembrane region" description="Helical" evidence="1">
    <location>
        <begin position="78"/>
        <end position="100"/>
    </location>
</feature>
<keyword evidence="1" id="KW-0812">Transmembrane</keyword>
<proteinExistence type="predicted"/>
<organism evidence="2 3">
    <name type="scientific">Armillaria novae-zelandiae</name>
    <dbReference type="NCBI Taxonomy" id="153914"/>
    <lineage>
        <taxon>Eukaryota</taxon>
        <taxon>Fungi</taxon>
        <taxon>Dikarya</taxon>
        <taxon>Basidiomycota</taxon>
        <taxon>Agaricomycotina</taxon>
        <taxon>Agaricomycetes</taxon>
        <taxon>Agaricomycetidae</taxon>
        <taxon>Agaricales</taxon>
        <taxon>Marasmiineae</taxon>
        <taxon>Physalacriaceae</taxon>
        <taxon>Armillaria</taxon>
    </lineage>
</organism>
<comment type="caution">
    <text evidence="2">The sequence shown here is derived from an EMBL/GenBank/DDBJ whole genome shotgun (WGS) entry which is preliminary data.</text>
</comment>
<evidence type="ECO:0000313" key="3">
    <source>
        <dbReference type="Proteomes" id="UP001175227"/>
    </source>
</evidence>
<keyword evidence="1" id="KW-1133">Transmembrane helix</keyword>
<evidence type="ECO:0000313" key="2">
    <source>
        <dbReference type="EMBL" id="KAK0471485.1"/>
    </source>
</evidence>
<dbReference type="AlphaFoldDB" id="A0AA39NTN7"/>
<keyword evidence="3" id="KW-1185">Reference proteome</keyword>
<name>A0AA39NTN7_9AGAR</name>
<dbReference type="EMBL" id="JAUEPR010000050">
    <property type="protein sequence ID" value="KAK0471485.1"/>
    <property type="molecule type" value="Genomic_DNA"/>
</dbReference>
<keyword evidence="1" id="KW-0472">Membrane</keyword>
<reference evidence="2" key="1">
    <citation type="submission" date="2023-06" db="EMBL/GenBank/DDBJ databases">
        <authorList>
            <consortium name="Lawrence Berkeley National Laboratory"/>
            <person name="Ahrendt S."/>
            <person name="Sahu N."/>
            <person name="Indic B."/>
            <person name="Wong-Bajracharya J."/>
            <person name="Merenyi Z."/>
            <person name="Ke H.-M."/>
            <person name="Monk M."/>
            <person name="Kocsube S."/>
            <person name="Drula E."/>
            <person name="Lipzen A."/>
            <person name="Balint B."/>
            <person name="Henrissat B."/>
            <person name="Andreopoulos B."/>
            <person name="Martin F.M."/>
            <person name="Harder C.B."/>
            <person name="Rigling D."/>
            <person name="Ford K.L."/>
            <person name="Foster G.D."/>
            <person name="Pangilinan J."/>
            <person name="Papanicolaou A."/>
            <person name="Barry K."/>
            <person name="LaButti K."/>
            <person name="Viragh M."/>
            <person name="Koriabine M."/>
            <person name="Yan M."/>
            <person name="Riley R."/>
            <person name="Champramary S."/>
            <person name="Plett K.L."/>
            <person name="Tsai I.J."/>
            <person name="Slot J."/>
            <person name="Sipos G."/>
            <person name="Plett J."/>
            <person name="Nagy L.G."/>
            <person name="Grigoriev I.V."/>
        </authorList>
    </citation>
    <scope>NUCLEOTIDE SEQUENCE</scope>
    <source>
        <strain evidence="2">ICMP 16352</strain>
    </source>
</reference>